<dbReference type="EMBL" id="CP019655">
    <property type="protein sequence ID" value="AVF27870.1"/>
    <property type="molecule type" value="Genomic_DNA"/>
</dbReference>
<keyword evidence="1" id="KW-0472">Membrane</keyword>
<sequence>MECFTIRMEETKGVDLVLIQLVIVTVLLFVLFFGLGFILNMLIKTTWLPIYMYFLLVGGMIVYWGVKSGFAATFEDITFVDLVPAAGGLVGAVLSGKAIKTLRIKGYKMF</sequence>
<keyword evidence="1" id="KW-1133">Transmembrane helix</keyword>
<accession>A0A2L1U4M6</accession>
<dbReference type="Proteomes" id="UP000239833">
    <property type="component" value="Chromosome"/>
</dbReference>
<dbReference type="InterPro" id="IPR025917">
    <property type="entry name" value="YuiB"/>
</dbReference>
<feature type="transmembrane region" description="Helical" evidence="1">
    <location>
        <begin position="17"/>
        <end position="39"/>
    </location>
</feature>
<dbReference type="AlphaFoldDB" id="A0A2L1U4M6"/>
<evidence type="ECO:0000256" key="1">
    <source>
        <dbReference type="SAM" id="Phobius"/>
    </source>
</evidence>
<protein>
    <recommendedName>
        <fullName evidence="4">Membrane protein YuiB</fullName>
    </recommendedName>
</protein>
<organism evidence="2 3">
    <name type="scientific">Paenibacillus larvae subsp. larvae</name>
    <dbReference type="NCBI Taxonomy" id="147375"/>
    <lineage>
        <taxon>Bacteria</taxon>
        <taxon>Bacillati</taxon>
        <taxon>Bacillota</taxon>
        <taxon>Bacilli</taxon>
        <taxon>Bacillales</taxon>
        <taxon>Paenibacillaceae</taxon>
        <taxon>Paenibacillus</taxon>
    </lineage>
</organism>
<gene>
    <name evidence="2" type="ORF">ERICIII_03762</name>
</gene>
<name>A0A2L1U4M6_9BACL</name>
<evidence type="ECO:0000313" key="3">
    <source>
        <dbReference type="Proteomes" id="UP000239833"/>
    </source>
</evidence>
<evidence type="ECO:0008006" key="4">
    <source>
        <dbReference type="Google" id="ProtNLM"/>
    </source>
</evidence>
<proteinExistence type="predicted"/>
<reference evidence="3" key="1">
    <citation type="submission" date="2017-02" db="EMBL/GenBank/DDBJ databases">
        <title>Delineation of Paenibacillus larvae strains originating from foulbrood outbreaks.</title>
        <authorList>
            <person name="Beims H."/>
            <person name="Bunk B."/>
            <person name="Sproeer C."/>
            <person name="Mohr K.I."/>
            <person name="Pradella S."/>
            <person name="Guenther G."/>
            <person name="Rohde M."/>
            <person name="von der Ohe W."/>
            <person name="Steinert M."/>
        </authorList>
    </citation>
    <scope>NUCLEOTIDE SEQUENCE [LARGE SCALE GENOMIC DNA]</scope>
    <source>
        <strain evidence="3">Eric_III</strain>
    </source>
</reference>
<feature type="transmembrane region" description="Helical" evidence="1">
    <location>
        <begin position="78"/>
        <end position="99"/>
    </location>
</feature>
<evidence type="ECO:0000313" key="2">
    <source>
        <dbReference type="EMBL" id="AVF27870.1"/>
    </source>
</evidence>
<dbReference type="STRING" id="147375.BXP28_11025"/>
<feature type="transmembrane region" description="Helical" evidence="1">
    <location>
        <begin position="46"/>
        <end position="66"/>
    </location>
</feature>
<keyword evidence="1" id="KW-0812">Transmembrane</keyword>
<dbReference type="Pfam" id="PF14068">
    <property type="entry name" value="YuiB"/>
    <property type="match status" value="1"/>
</dbReference>